<comment type="caution">
    <text evidence="2">The sequence shown here is derived from an EMBL/GenBank/DDBJ whole genome shotgun (WGS) entry which is preliminary data.</text>
</comment>
<feature type="compositionally biased region" description="Low complexity" evidence="1">
    <location>
        <begin position="632"/>
        <end position="643"/>
    </location>
</feature>
<feature type="compositionally biased region" description="Basic and acidic residues" evidence="1">
    <location>
        <begin position="15"/>
        <end position="28"/>
    </location>
</feature>
<feature type="compositionally biased region" description="Polar residues" evidence="1">
    <location>
        <begin position="644"/>
        <end position="666"/>
    </location>
</feature>
<feature type="compositionally biased region" description="Basic and acidic residues" evidence="1">
    <location>
        <begin position="455"/>
        <end position="471"/>
    </location>
</feature>
<feature type="compositionally biased region" description="Basic and acidic residues" evidence="1">
    <location>
        <begin position="363"/>
        <end position="374"/>
    </location>
</feature>
<feature type="compositionally biased region" description="Basic residues" evidence="1">
    <location>
        <begin position="253"/>
        <end position="265"/>
    </location>
</feature>
<feature type="compositionally biased region" description="Polar residues" evidence="1">
    <location>
        <begin position="63"/>
        <end position="72"/>
    </location>
</feature>
<feature type="compositionally biased region" description="Basic and acidic residues" evidence="1">
    <location>
        <begin position="104"/>
        <end position="120"/>
    </location>
</feature>
<feature type="region of interest" description="Disordered" evidence="1">
    <location>
        <begin position="139"/>
        <end position="483"/>
    </location>
</feature>
<feature type="region of interest" description="Disordered" evidence="1">
    <location>
        <begin position="1"/>
        <end position="28"/>
    </location>
</feature>
<dbReference type="Proteomes" id="UP001347796">
    <property type="component" value="Unassembled WGS sequence"/>
</dbReference>
<keyword evidence="3" id="KW-1185">Reference proteome</keyword>
<feature type="region of interest" description="Disordered" evidence="1">
    <location>
        <begin position="41"/>
        <end position="120"/>
    </location>
</feature>
<protein>
    <submittedName>
        <fullName evidence="2">Uncharacterized protein</fullName>
    </submittedName>
</protein>
<evidence type="ECO:0000256" key="1">
    <source>
        <dbReference type="SAM" id="MobiDB-lite"/>
    </source>
</evidence>
<feature type="compositionally biased region" description="Low complexity" evidence="1">
    <location>
        <begin position="208"/>
        <end position="221"/>
    </location>
</feature>
<feature type="compositionally biased region" description="Low complexity" evidence="1">
    <location>
        <begin position="771"/>
        <end position="797"/>
    </location>
</feature>
<feature type="compositionally biased region" description="Acidic residues" evidence="1">
    <location>
        <begin position="192"/>
        <end position="202"/>
    </location>
</feature>
<dbReference type="AlphaFoldDB" id="A0AAN8P7F7"/>
<feature type="compositionally biased region" description="Polar residues" evidence="1">
    <location>
        <begin position="229"/>
        <end position="243"/>
    </location>
</feature>
<reference evidence="2 3" key="1">
    <citation type="submission" date="2024-01" db="EMBL/GenBank/DDBJ databases">
        <title>The genome of the rayed Mediterranean limpet Patella caerulea (Linnaeus, 1758).</title>
        <authorList>
            <person name="Anh-Thu Weber A."/>
            <person name="Halstead-Nussloch G."/>
        </authorList>
    </citation>
    <scope>NUCLEOTIDE SEQUENCE [LARGE SCALE GENOMIC DNA]</scope>
    <source>
        <strain evidence="2">AATW-2023a</strain>
        <tissue evidence="2">Whole specimen</tissue>
    </source>
</reference>
<feature type="compositionally biased region" description="Polar residues" evidence="1">
    <location>
        <begin position="695"/>
        <end position="704"/>
    </location>
</feature>
<feature type="compositionally biased region" description="Basic and acidic residues" evidence="1">
    <location>
        <begin position="613"/>
        <end position="631"/>
    </location>
</feature>
<feature type="compositionally biased region" description="Basic and acidic residues" evidence="1">
    <location>
        <begin position="433"/>
        <end position="446"/>
    </location>
</feature>
<name>A0AAN8P7F7_PATCE</name>
<feature type="compositionally biased region" description="Polar residues" evidence="1">
    <location>
        <begin position="798"/>
        <end position="827"/>
    </location>
</feature>
<evidence type="ECO:0000313" key="2">
    <source>
        <dbReference type="EMBL" id="KAK6172302.1"/>
    </source>
</evidence>
<evidence type="ECO:0000313" key="3">
    <source>
        <dbReference type="Proteomes" id="UP001347796"/>
    </source>
</evidence>
<sequence length="948" mass="102655">MATSSTEIETGVTEDDSRVDQDGKDKKKKLKPFEAFRRLFKSTRKRSSKSKDDPQVSIVSVKAKSTTALHSGSNEDDDDDGGFKGNRTLQGTRSISEDSVFNPELKEANPESLKKTAVSEENIHKSTFQAELFAKLKSRQSVCSDDDDAGLPHSPTPPVTTADIIMGGGLKPLPVSGKSMSRESETSLISEDGSDNDEEDAFDREWKSSVAAVTSSKVTKSPVKERNSLDLSSVQTTEVLSNKISRDKLNISKNRRSRAPSRKKKEVNDKSAKTLPGVKEESPTKAQTESIFSEEIPSISQLSSSLPTNLSDDKPREKISQATSTKVIATHTSQNKTVELGLNKESESANKSEVILRSVSTKSETDAPSEKHNELSQAFGKLKKPSSTDNEASAKSEQKTVECPPKELKLENTENKTKPEEKIKIEINVQSVDKSEENKQNEDPTKKSVINLRPTDSKDSVSSSPKEEYRLRRQNRSKTLPVATDAVKEAVKEEQATVKVQRANSQRVDTESSPRVEVTKRQSVILPLTATTKQIETKRLSWVEESNKSSGEPDWLANLKKKKSVKDETSPTEEVKTVVPEKVEVKKAESLVKPLTNVKTSSVVSAKPSTKPTETKPLETTSEKSETESKKTAPPATTDPKTTSFGGSKVSSINTQHAKTSTSNTKMETKVVTSSISSTTPSATKSSIADRISSLKGTSASETPKSAPEKNVSAKPVAEKSVTPKPEPEKSVTPKPEPEKNVTQKPASEKNATTPVVTKPMSTIASRFTPTVSSVSTASKFTSSVPSTKSTVSRTVSIPTSSKAADITSNTKPVISQTSTKPQTVSQTKTVSTAASKMTSATTKNGSTTAKETSSSATPTSDVPNWRRNLGQKKSESSSTVAPVSNFAPVKIELIENSAPATKPEKKVEVKNSGSTESELTAEKWSDNANRKSKVLDMVKNFQKLEVT</sequence>
<feature type="compositionally biased region" description="Polar residues" evidence="1">
    <location>
        <begin position="743"/>
        <end position="770"/>
    </location>
</feature>
<dbReference type="EMBL" id="JAZGQO010000011">
    <property type="protein sequence ID" value="KAK6172302.1"/>
    <property type="molecule type" value="Genomic_DNA"/>
</dbReference>
<feature type="compositionally biased region" description="Polar residues" evidence="1">
    <location>
        <begin position="320"/>
        <end position="337"/>
    </location>
</feature>
<accession>A0AAN8P7F7</accession>
<feature type="compositionally biased region" description="Basic and acidic residues" evidence="1">
    <location>
        <begin position="266"/>
        <end position="283"/>
    </location>
</feature>
<feature type="compositionally biased region" description="Basic and acidic residues" evidence="1">
    <location>
        <begin position="392"/>
        <end position="425"/>
    </location>
</feature>
<proteinExistence type="predicted"/>
<feature type="compositionally biased region" description="Basic and acidic residues" evidence="1">
    <location>
        <begin position="921"/>
        <end position="932"/>
    </location>
</feature>
<feature type="compositionally biased region" description="Basic and acidic residues" evidence="1">
    <location>
        <begin position="726"/>
        <end position="742"/>
    </location>
</feature>
<feature type="compositionally biased region" description="Polar residues" evidence="1">
    <location>
        <begin position="87"/>
        <end position="99"/>
    </location>
</feature>
<feature type="compositionally biased region" description="Low complexity" evidence="1">
    <location>
        <begin position="670"/>
        <end position="689"/>
    </location>
</feature>
<feature type="compositionally biased region" description="Low complexity" evidence="1">
    <location>
        <begin position="828"/>
        <end position="861"/>
    </location>
</feature>
<feature type="compositionally biased region" description="Low complexity" evidence="1">
    <location>
        <begin position="289"/>
        <end position="307"/>
    </location>
</feature>
<feature type="region of interest" description="Disordered" evidence="1">
    <location>
        <begin position="588"/>
        <end position="932"/>
    </location>
</feature>
<organism evidence="2 3">
    <name type="scientific">Patella caerulea</name>
    <name type="common">Rayed Mediterranean limpet</name>
    <dbReference type="NCBI Taxonomy" id="87958"/>
    <lineage>
        <taxon>Eukaryota</taxon>
        <taxon>Metazoa</taxon>
        <taxon>Spiralia</taxon>
        <taxon>Lophotrochozoa</taxon>
        <taxon>Mollusca</taxon>
        <taxon>Gastropoda</taxon>
        <taxon>Patellogastropoda</taxon>
        <taxon>Patelloidea</taxon>
        <taxon>Patellidae</taxon>
        <taxon>Patella</taxon>
    </lineage>
</organism>
<gene>
    <name evidence="2" type="ORF">SNE40_015990</name>
</gene>